<keyword evidence="2" id="KW-1185">Reference proteome</keyword>
<reference evidence="1 2" key="1">
    <citation type="submission" date="2016-11" db="EMBL/GenBank/DDBJ databases">
        <authorList>
            <person name="Jaros S."/>
            <person name="Januszkiewicz K."/>
            <person name="Wedrychowicz H."/>
        </authorList>
    </citation>
    <scope>NUCLEOTIDE SEQUENCE [LARGE SCALE GENOMIC DNA]</scope>
    <source>
        <strain evidence="1">NCIMB 2154T</strain>
    </source>
</reference>
<dbReference type="GeneID" id="47723886"/>
<dbReference type="AlphaFoldDB" id="A0A2H1EBM7"/>
<dbReference type="RefSeq" id="WP_024742517.1">
    <property type="nucleotide sequence ID" value="NZ_BAUG01000092.1"/>
</dbReference>
<organism evidence="1 2">
    <name type="scientific">Tenacibaculum maritimum NCIMB 2154</name>
    <dbReference type="NCBI Taxonomy" id="1349785"/>
    <lineage>
        <taxon>Bacteria</taxon>
        <taxon>Pseudomonadati</taxon>
        <taxon>Bacteroidota</taxon>
        <taxon>Flavobacteriia</taxon>
        <taxon>Flavobacteriales</taxon>
        <taxon>Flavobacteriaceae</taxon>
        <taxon>Tenacibaculum</taxon>
    </lineage>
</organism>
<evidence type="ECO:0000313" key="2">
    <source>
        <dbReference type="Proteomes" id="UP000231564"/>
    </source>
</evidence>
<name>A0A2H1EBM7_9FLAO</name>
<dbReference type="KEGG" id="tmar:MARIT_2414"/>
<dbReference type="STRING" id="1349785.GCA_000509405_00115"/>
<proteinExistence type="predicted"/>
<dbReference type="EMBL" id="LT634361">
    <property type="protein sequence ID" value="SFZ83973.1"/>
    <property type="molecule type" value="Genomic_DNA"/>
</dbReference>
<dbReference type="Proteomes" id="UP000231564">
    <property type="component" value="Chromosome MARIT"/>
</dbReference>
<evidence type="ECO:0000313" key="1">
    <source>
        <dbReference type="EMBL" id="SFZ83973.1"/>
    </source>
</evidence>
<dbReference type="SUPFAM" id="SSF55486">
    <property type="entry name" value="Metalloproteases ('zincins'), catalytic domain"/>
    <property type="match status" value="1"/>
</dbReference>
<gene>
    <name evidence="1" type="ORF">MARIT_2414</name>
</gene>
<accession>A0A2H1EBM7</accession>
<dbReference type="OrthoDB" id="6717961at2"/>
<protein>
    <submittedName>
        <fullName evidence="1">Uncharacterized protein</fullName>
    </submittedName>
</protein>
<sequence>MAAAKIKFGTYAATPPVFKPIEAKAIVQFRTHSAYHGEFGFDWMRMGDTGKLGDTWYAKIIGEYEGLWDFNKEEYEGGLFEIKDWAYQKLMHEFKVMAITWKKDFYIIPIATIYPKRSAEFTLKVEIEEEPEEISYQFDTTFFSLNKTTIPSLAKGKHQLTNELKITCLKEFAVTQNIDVIAKSSNGKKHLVGRLKIKANDKASRRQANIVFVNVITSINGGKTKGILDADKIKQKEYLTKFLQQALVTPHIVNEKLDLWETKKTSTQTLNKNYTIATKRRKIFNKYHNTSGENLTQFLAKEFNSIPANAPYKEYYKVFFMGEYGARKKSNGGLQPLGGHANGIPSKECVMYFNPKEFVVTHELLHCMGVFHSFNNNSNYTFLRGKTDNIMDYSHLSTPKIPQLSTWQWQWKILTDANENEP</sequence>